<evidence type="ECO:0000259" key="7">
    <source>
        <dbReference type="Pfam" id="PF25954"/>
    </source>
</evidence>
<dbReference type="Pfam" id="PF25917">
    <property type="entry name" value="BSH_RND"/>
    <property type="match status" value="1"/>
</dbReference>
<evidence type="ECO:0000259" key="6">
    <source>
        <dbReference type="Pfam" id="PF25917"/>
    </source>
</evidence>
<dbReference type="Pfam" id="PF25876">
    <property type="entry name" value="HH_MFP_RND"/>
    <property type="match status" value="1"/>
</dbReference>
<dbReference type="InterPro" id="IPR058627">
    <property type="entry name" value="MdtA-like_C"/>
</dbReference>
<evidence type="ECO:0000256" key="4">
    <source>
        <dbReference type="SAM" id="SignalP"/>
    </source>
</evidence>
<dbReference type="EMBL" id="JBAKBA010000018">
    <property type="protein sequence ID" value="MEL0659297.1"/>
    <property type="molecule type" value="Genomic_DNA"/>
</dbReference>
<dbReference type="InterPro" id="IPR058792">
    <property type="entry name" value="Beta-barrel_RND_2"/>
</dbReference>
<dbReference type="InterPro" id="IPR058624">
    <property type="entry name" value="MdtA-like_HH"/>
</dbReference>
<evidence type="ECO:0000313" key="10">
    <source>
        <dbReference type="Proteomes" id="UP001366060"/>
    </source>
</evidence>
<keyword evidence="10" id="KW-1185">Reference proteome</keyword>
<organism evidence="9 10">
    <name type="scientific">Psychromonas arctica</name>
    <dbReference type="NCBI Taxonomy" id="168275"/>
    <lineage>
        <taxon>Bacteria</taxon>
        <taxon>Pseudomonadati</taxon>
        <taxon>Pseudomonadota</taxon>
        <taxon>Gammaproteobacteria</taxon>
        <taxon>Alteromonadales</taxon>
        <taxon>Psychromonadaceae</taxon>
        <taxon>Psychromonas</taxon>
    </lineage>
</organism>
<evidence type="ECO:0000313" key="9">
    <source>
        <dbReference type="EMBL" id="MEL0659297.1"/>
    </source>
</evidence>
<feature type="domain" description="Multidrug resistance protein MdtA-like C-terminal permuted SH3" evidence="8">
    <location>
        <begin position="278"/>
        <end position="324"/>
    </location>
</feature>
<dbReference type="SUPFAM" id="SSF111369">
    <property type="entry name" value="HlyD-like secretion proteins"/>
    <property type="match status" value="1"/>
</dbReference>
<dbReference type="Gene3D" id="2.40.420.20">
    <property type="match status" value="1"/>
</dbReference>
<evidence type="ECO:0000259" key="5">
    <source>
        <dbReference type="Pfam" id="PF25876"/>
    </source>
</evidence>
<dbReference type="PANTHER" id="PTHR30469:SF13">
    <property type="entry name" value="HAE1 FAMILY EFFLUX PUMP MFP COMPONENT"/>
    <property type="match status" value="1"/>
</dbReference>
<evidence type="ECO:0000256" key="2">
    <source>
        <dbReference type="ARBA" id="ARBA00009477"/>
    </source>
</evidence>
<evidence type="ECO:0000256" key="1">
    <source>
        <dbReference type="ARBA" id="ARBA00004196"/>
    </source>
</evidence>
<protein>
    <submittedName>
        <fullName evidence="9">Efflux RND transporter periplasmic adaptor subunit</fullName>
    </submittedName>
</protein>
<accession>A0ABU9HBN3</accession>
<dbReference type="Gene3D" id="2.40.50.100">
    <property type="match status" value="1"/>
</dbReference>
<dbReference type="InterPro" id="IPR058625">
    <property type="entry name" value="MdtA-like_BSH"/>
</dbReference>
<dbReference type="NCBIfam" id="TIGR01730">
    <property type="entry name" value="RND_mfp"/>
    <property type="match status" value="1"/>
</dbReference>
<dbReference type="Proteomes" id="UP001366060">
    <property type="component" value="Unassembled WGS sequence"/>
</dbReference>
<gene>
    <name evidence="9" type="ORF">V6255_09105</name>
</gene>
<name>A0ABU9HBN3_9GAMM</name>
<dbReference type="Gene3D" id="1.10.287.470">
    <property type="entry name" value="Helix hairpin bin"/>
    <property type="match status" value="1"/>
</dbReference>
<dbReference type="Pfam" id="PF25954">
    <property type="entry name" value="Beta-barrel_RND_2"/>
    <property type="match status" value="1"/>
</dbReference>
<feature type="domain" description="Multidrug resistance protein MdtA-like barrel-sandwich hybrid" evidence="6">
    <location>
        <begin position="55"/>
        <end position="176"/>
    </location>
</feature>
<dbReference type="PANTHER" id="PTHR30469">
    <property type="entry name" value="MULTIDRUG RESISTANCE PROTEIN MDTA"/>
    <property type="match status" value="1"/>
</dbReference>
<feature type="chain" id="PRO_5046276913" evidence="4">
    <location>
        <begin position="25"/>
        <end position="357"/>
    </location>
</feature>
<evidence type="ECO:0000259" key="8">
    <source>
        <dbReference type="Pfam" id="PF25967"/>
    </source>
</evidence>
<feature type="domain" description="Multidrug resistance protein MdtA-like alpha-helical hairpin" evidence="5">
    <location>
        <begin position="89"/>
        <end position="149"/>
    </location>
</feature>
<comment type="subcellular location">
    <subcellularLocation>
        <location evidence="1">Cell envelope</location>
    </subcellularLocation>
</comment>
<sequence length="357" mass="38966">MNKLNTVFILISLLLSSFSHSVFAAPVVSVKSEIVATHEVSQSLSLIGKLQAKQYVSIASEVAAKVTKIAVDANQTVKKGQLLIALDNARANALLAEAKAYLANEQRTLKDYQRLIRKQAITQTELDAQLSAVAIGKARLLAAQVFVDNHRIVAPFAGTIGLLDFSEGKNVSIGETLLSLDNLSQMTLDLPVPERYLSQIEVGMDVSATTRAWGDSTFTGKVMAIDSRINPDTLNLRVRLLFDNTSLQLKPGMLLSARLVFKAVNEPIIAVQSIEYSGTKRFVYVVTNDSKVERREVELGARIEDQAIIESGLKVGERIVVQGLVNMRDGLTVDDLSTTKKQGDKTAKLNKSKKDSK</sequence>
<evidence type="ECO:0000256" key="3">
    <source>
        <dbReference type="ARBA" id="ARBA00022448"/>
    </source>
</evidence>
<dbReference type="RefSeq" id="WP_341627866.1">
    <property type="nucleotide sequence ID" value="NZ_JBAKBA010000018.1"/>
</dbReference>
<reference evidence="9 10" key="1">
    <citation type="submission" date="2024-02" db="EMBL/GenBank/DDBJ databases">
        <title>Bacteria isolated from the canopy kelp, Nereocystis luetkeana.</title>
        <authorList>
            <person name="Pfister C.A."/>
            <person name="Younker I.T."/>
            <person name="Light S.H."/>
        </authorList>
    </citation>
    <scope>NUCLEOTIDE SEQUENCE [LARGE SCALE GENOMIC DNA]</scope>
    <source>
        <strain evidence="9 10">TI.2.07</strain>
    </source>
</reference>
<comment type="caution">
    <text evidence="9">The sequence shown here is derived from an EMBL/GenBank/DDBJ whole genome shotgun (WGS) entry which is preliminary data.</text>
</comment>
<dbReference type="InterPro" id="IPR006143">
    <property type="entry name" value="RND_pump_MFP"/>
</dbReference>
<keyword evidence="4" id="KW-0732">Signal</keyword>
<feature type="domain" description="CusB-like beta-barrel" evidence="7">
    <location>
        <begin position="189"/>
        <end position="259"/>
    </location>
</feature>
<proteinExistence type="inferred from homology"/>
<dbReference type="Gene3D" id="2.40.30.170">
    <property type="match status" value="1"/>
</dbReference>
<keyword evidence="3" id="KW-0813">Transport</keyword>
<comment type="similarity">
    <text evidence="2">Belongs to the membrane fusion protein (MFP) (TC 8.A.1) family.</text>
</comment>
<dbReference type="Pfam" id="PF25967">
    <property type="entry name" value="RND-MFP_C"/>
    <property type="match status" value="1"/>
</dbReference>
<feature type="signal peptide" evidence="4">
    <location>
        <begin position="1"/>
        <end position="24"/>
    </location>
</feature>